<gene>
    <name evidence="1" type="ORF">DRW07_06805</name>
</gene>
<evidence type="ECO:0000313" key="1">
    <source>
        <dbReference type="EMBL" id="RPJ67237.1"/>
    </source>
</evidence>
<reference evidence="1 2" key="1">
    <citation type="submission" date="2018-11" db="EMBL/GenBank/DDBJ databases">
        <authorList>
            <person name="Ye M.-Q."/>
            <person name="Du Z.-J."/>
        </authorList>
    </citation>
    <scope>NUCLEOTIDE SEQUENCE [LARGE SCALE GENOMIC DNA]</scope>
    <source>
        <strain evidence="1 2">U0105</strain>
    </source>
</reference>
<dbReference type="EMBL" id="RPOK01000002">
    <property type="protein sequence ID" value="RPJ67237.1"/>
    <property type="molecule type" value="Genomic_DNA"/>
</dbReference>
<evidence type="ECO:0000313" key="2">
    <source>
        <dbReference type="Proteomes" id="UP000275281"/>
    </source>
</evidence>
<dbReference type="AlphaFoldDB" id="A0A3N5Y0L5"/>
<proteinExistence type="predicted"/>
<accession>A0A3N5Y0L5</accession>
<sequence>MSTHSSSHNTMRVFNWFARYESKDKPLLSDSDNLIPGPQPTNYSSELQIESSVNHIPTEYTYPAP</sequence>
<comment type="caution">
    <text evidence="1">The sequence shown here is derived from an EMBL/GenBank/DDBJ whole genome shotgun (WGS) entry which is preliminary data.</text>
</comment>
<protein>
    <submittedName>
        <fullName evidence="1">Uncharacterized protein</fullName>
    </submittedName>
</protein>
<organism evidence="1 2">
    <name type="scientific">Alteromonas sediminis</name>
    <dbReference type="NCBI Taxonomy" id="2259342"/>
    <lineage>
        <taxon>Bacteria</taxon>
        <taxon>Pseudomonadati</taxon>
        <taxon>Pseudomonadota</taxon>
        <taxon>Gammaproteobacteria</taxon>
        <taxon>Alteromonadales</taxon>
        <taxon>Alteromonadaceae</taxon>
        <taxon>Alteromonas/Salinimonas group</taxon>
        <taxon>Alteromonas</taxon>
    </lineage>
</organism>
<keyword evidence="2" id="KW-1185">Reference proteome</keyword>
<dbReference type="Proteomes" id="UP000275281">
    <property type="component" value="Unassembled WGS sequence"/>
</dbReference>
<dbReference type="RefSeq" id="WP_124027141.1">
    <property type="nucleotide sequence ID" value="NZ_JBHRSN010000015.1"/>
</dbReference>
<name>A0A3N5Y0L5_9ALTE</name>